<accession>A0A026X1V5</accession>
<sequence length="173" mass="19827">MQLLITLRFYATSSFQICIFYLRGYSQASISRIVARVSKVLSSYLSVYINFSTEQQRRINKNTFYDLSNFPSIIGCIDCTNIRIANPGGNNGVLRPGPSRFSFVEITDMAGAGRYYQIFYARWIPHDLGLSFWLVTRNREFGVAMQRHCNYGVITTSYYITKLVSSAPEQEMC</sequence>
<dbReference type="AlphaFoldDB" id="A0A026X1V5"/>
<gene>
    <name evidence="1" type="ORF">X777_12628</name>
</gene>
<reference evidence="1 2" key="1">
    <citation type="journal article" date="2014" name="Curr. Biol.">
        <title>The genome of the clonal raider ant Cerapachys biroi.</title>
        <authorList>
            <person name="Oxley P.R."/>
            <person name="Ji L."/>
            <person name="Fetter-Pruneda I."/>
            <person name="McKenzie S.K."/>
            <person name="Li C."/>
            <person name="Hu H."/>
            <person name="Zhang G."/>
            <person name="Kronauer D.J."/>
        </authorList>
    </citation>
    <scope>NUCLEOTIDE SEQUENCE [LARGE SCALE GENOMIC DNA]</scope>
</reference>
<keyword evidence="2" id="KW-1185">Reference proteome</keyword>
<evidence type="ECO:0000313" key="2">
    <source>
        <dbReference type="Proteomes" id="UP000053097"/>
    </source>
</evidence>
<dbReference type="Proteomes" id="UP000053097">
    <property type="component" value="Unassembled WGS sequence"/>
</dbReference>
<proteinExistence type="predicted"/>
<organism evidence="1 2">
    <name type="scientific">Ooceraea biroi</name>
    <name type="common">Clonal raider ant</name>
    <name type="synonym">Cerapachys biroi</name>
    <dbReference type="NCBI Taxonomy" id="2015173"/>
    <lineage>
        <taxon>Eukaryota</taxon>
        <taxon>Metazoa</taxon>
        <taxon>Ecdysozoa</taxon>
        <taxon>Arthropoda</taxon>
        <taxon>Hexapoda</taxon>
        <taxon>Insecta</taxon>
        <taxon>Pterygota</taxon>
        <taxon>Neoptera</taxon>
        <taxon>Endopterygota</taxon>
        <taxon>Hymenoptera</taxon>
        <taxon>Apocrita</taxon>
        <taxon>Aculeata</taxon>
        <taxon>Formicoidea</taxon>
        <taxon>Formicidae</taxon>
        <taxon>Dorylinae</taxon>
        <taxon>Ooceraea</taxon>
    </lineage>
</organism>
<dbReference type="EMBL" id="KK107058">
    <property type="protein sequence ID" value="EZA61374.1"/>
    <property type="molecule type" value="Genomic_DNA"/>
</dbReference>
<protein>
    <submittedName>
        <fullName evidence="1">Putative nuclease HARBI1</fullName>
    </submittedName>
</protein>
<name>A0A026X1V5_OOCBI</name>
<evidence type="ECO:0000313" key="1">
    <source>
        <dbReference type="EMBL" id="EZA61374.1"/>
    </source>
</evidence>
<dbReference type="STRING" id="2015173.A0A026X1V5"/>